<reference evidence="1" key="1">
    <citation type="submission" date="2021-02" db="EMBL/GenBank/DDBJ databases">
        <authorList>
            <person name="Nowell W R."/>
        </authorList>
    </citation>
    <scope>NUCLEOTIDE SEQUENCE</scope>
    <source>
        <strain evidence="1">Ploen Becks lab</strain>
    </source>
</reference>
<organism evidence="1 2">
    <name type="scientific">Brachionus calyciflorus</name>
    <dbReference type="NCBI Taxonomy" id="104777"/>
    <lineage>
        <taxon>Eukaryota</taxon>
        <taxon>Metazoa</taxon>
        <taxon>Spiralia</taxon>
        <taxon>Gnathifera</taxon>
        <taxon>Rotifera</taxon>
        <taxon>Eurotatoria</taxon>
        <taxon>Monogononta</taxon>
        <taxon>Pseudotrocha</taxon>
        <taxon>Ploima</taxon>
        <taxon>Brachionidae</taxon>
        <taxon>Brachionus</taxon>
    </lineage>
</organism>
<name>A0A814Q3L6_9BILA</name>
<dbReference type="Proteomes" id="UP000663879">
    <property type="component" value="Unassembled WGS sequence"/>
</dbReference>
<comment type="caution">
    <text evidence="1">The sequence shown here is derived from an EMBL/GenBank/DDBJ whole genome shotgun (WGS) entry which is preliminary data.</text>
</comment>
<dbReference type="EMBL" id="CAJNOC010008355">
    <property type="protein sequence ID" value="CAF1114282.1"/>
    <property type="molecule type" value="Genomic_DNA"/>
</dbReference>
<keyword evidence="2" id="KW-1185">Reference proteome</keyword>
<evidence type="ECO:0000313" key="2">
    <source>
        <dbReference type="Proteomes" id="UP000663879"/>
    </source>
</evidence>
<gene>
    <name evidence="1" type="ORF">OXX778_LOCUS21760</name>
</gene>
<evidence type="ECO:0000313" key="1">
    <source>
        <dbReference type="EMBL" id="CAF1114282.1"/>
    </source>
</evidence>
<sequence length="76" mass="9021">MVRINTLFPIFPYPLEIVENIEKTTSFSELKDVFKKISHHATKEEFDLVYQKIIDDIEILRLLVLKLVCTKTNSFY</sequence>
<accession>A0A814Q3L6</accession>
<proteinExistence type="predicted"/>
<dbReference type="AlphaFoldDB" id="A0A814Q3L6"/>
<protein>
    <submittedName>
        <fullName evidence="1">Uncharacterized protein</fullName>
    </submittedName>
</protein>